<dbReference type="PANTHER" id="PTHR32309:SF13">
    <property type="entry name" value="FERRIC ENTEROBACTIN TRANSPORT PROTEIN FEPE"/>
    <property type="match status" value="1"/>
</dbReference>
<keyword evidence="7" id="KW-0829">Tyrosine-protein kinase</keyword>
<comment type="similarity">
    <text evidence="1">Belongs to the CpsD/CapB family.</text>
</comment>
<dbReference type="InterPro" id="IPR050445">
    <property type="entry name" value="Bact_polysacc_biosynth/exp"/>
</dbReference>
<sequence>MSEKVDSIKEIDPFILEAYRELVTNIKFSSFDKKIKTIFITSSIQGEGKTTTALNLAITLAKGGDRVLLIDCDLKRPNIHKKLNISNLTGLSNLILDFEKLDEIINKNIVDNLDVLTSGEKVTNTLELLNSKKMYSLIEKLKDQYDYIILDTPPVGVIADAKVVSQYSDGGLFVVSKDNINRNIAIKAKDMLEKVNANILGVVLTKEIINKDKKSYYGYYEENRKEEGKKRFKFLRR</sequence>
<dbReference type="GO" id="GO:0004715">
    <property type="term" value="F:non-membrane spanning protein tyrosine kinase activity"/>
    <property type="evidence" value="ECO:0007669"/>
    <property type="project" value="UniProtKB-EC"/>
</dbReference>
<dbReference type="GO" id="GO:0005886">
    <property type="term" value="C:plasma membrane"/>
    <property type="evidence" value="ECO:0007669"/>
    <property type="project" value="TreeGrafter"/>
</dbReference>
<evidence type="ECO:0000256" key="4">
    <source>
        <dbReference type="ARBA" id="ARBA00022741"/>
    </source>
</evidence>
<keyword evidence="4" id="KW-0547">Nucleotide-binding</keyword>
<dbReference type="GO" id="GO:0005524">
    <property type="term" value="F:ATP binding"/>
    <property type="evidence" value="ECO:0007669"/>
    <property type="project" value="UniProtKB-KW"/>
</dbReference>
<dbReference type="PANTHER" id="PTHR32309">
    <property type="entry name" value="TYROSINE-PROTEIN KINASE"/>
    <property type="match status" value="1"/>
</dbReference>
<evidence type="ECO:0000256" key="8">
    <source>
        <dbReference type="ARBA" id="ARBA00051245"/>
    </source>
</evidence>
<dbReference type="Proteomes" id="UP000184035">
    <property type="component" value="Unassembled WGS sequence"/>
</dbReference>
<evidence type="ECO:0000313" key="10">
    <source>
        <dbReference type="EMBL" id="SHE83591.1"/>
    </source>
</evidence>
<dbReference type="GO" id="GO:0042802">
    <property type="term" value="F:identical protein binding"/>
    <property type="evidence" value="ECO:0007669"/>
    <property type="project" value="UniProtKB-ARBA"/>
</dbReference>
<dbReference type="InterPro" id="IPR005702">
    <property type="entry name" value="Wzc-like_C"/>
</dbReference>
<evidence type="ECO:0000256" key="5">
    <source>
        <dbReference type="ARBA" id="ARBA00022777"/>
    </source>
</evidence>
<dbReference type="SUPFAM" id="SSF52540">
    <property type="entry name" value="P-loop containing nucleoside triphosphate hydrolases"/>
    <property type="match status" value="1"/>
</dbReference>
<comment type="catalytic activity">
    <reaction evidence="8">
        <text>L-tyrosyl-[protein] + ATP = O-phospho-L-tyrosyl-[protein] + ADP + H(+)</text>
        <dbReference type="Rhea" id="RHEA:10596"/>
        <dbReference type="Rhea" id="RHEA-COMP:10136"/>
        <dbReference type="Rhea" id="RHEA-COMP:20101"/>
        <dbReference type="ChEBI" id="CHEBI:15378"/>
        <dbReference type="ChEBI" id="CHEBI:30616"/>
        <dbReference type="ChEBI" id="CHEBI:46858"/>
        <dbReference type="ChEBI" id="CHEBI:61978"/>
        <dbReference type="ChEBI" id="CHEBI:456216"/>
        <dbReference type="EC" id="2.7.10.2"/>
    </reaction>
</comment>
<dbReference type="NCBIfam" id="TIGR01007">
    <property type="entry name" value="eps_fam"/>
    <property type="match status" value="1"/>
</dbReference>
<dbReference type="EC" id="2.7.10.2" evidence="2"/>
<name>A0A1M4WQM4_9CLOT</name>
<evidence type="ECO:0000256" key="7">
    <source>
        <dbReference type="ARBA" id="ARBA00023137"/>
    </source>
</evidence>
<keyword evidence="5" id="KW-0418">Kinase</keyword>
<reference evidence="10 11" key="1">
    <citation type="submission" date="2016-11" db="EMBL/GenBank/DDBJ databases">
        <authorList>
            <person name="Jaros S."/>
            <person name="Januszkiewicz K."/>
            <person name="Wedrychowicz H."/>
        </authorList>
    </citation>
    <scope>NUCLEOTIDE SEQUENCE [LARGE SCALE GENOMIC DNA]</scope>
    <source>
        <strain evidence="10 11">DSM 2631</strain>
    </source>
</reference>
<evidence type="ECO:0000256" key="2">
    <source>
        <dbReference type="ARBA" id="ARBA00011903"/>
    </source>
</evidence>
<evidence type="ECO:0000313" key="11">
    <source>
        <dbReference type="Proteomes" id="UP000184035"/>
    </source>
</evidence>
<dbReference type="EMBL" id="FQVM01000013">
    <property type="protein sequence ID" value="SHE83591.1"/>
    <property type="molecule type" value="Genomic_DNA"/>
</dbReference>
<dbReference type="InterPro" id="IPR027417">
    <property type="entry name" value="P-loop_NTPase"/>
</dbReference>
<keyword evidence="6" id="KW-0067">ATP-binding</keyword>
<dbReference type="CDD" id="cd05387">
    <property type="entry name" value="BY-kinase"/>
    <property type="match status" value="1"/>
</dbReference>
<evidence type="ECO:0000259" key="9">
    <source>
        <dbReference type="Pfam" id="PF13614"/>
    </source>
</evidence>
<accession>A0A1M4WQM4</accession>
<evidence type="ECO:0000256" key="1">
    <source>
        <dbReference type="ARBA" id="ARBA00007316"/>
    </source>
</evidence>
<dbReference type="Gene3D" id="3.40.50.300">
    <property type="entry name" value="P-loop containing nucleotide triphosphate hydrolases"/>
    <property type="match status" value="1"/>
</dbReference>
<proteinExistence type="inferred from homology"/>
<keyword evidence="11" id="KW-1185">Reference proteome</keyword>
<dbReference type="Pfam" id="PF13614">
    <property type="entry name" value="AAA_31"/>
    <property type="match status" value="1"/>
</dbReference>
<dbReference type="InterPro" id="IPR025669">
    <property type="entry name" value="AAA_dom"/>
</dbReference>
<gene>
    <name evidence="10" type="ORF">SAMN05443638_11363</name>
</gene>
<feature type="domain" description="AAA" evidence="9">
    <location>
        <begin position="36"/>
        <end position="155"/>
    </location>
</feature>
<dbReference type="OrthoDB" id="9794577at2"/>
<evidence type="ECO:0000256" key="6">
    <source>
        <dbReference type="ARBA" id="ARBA00022840"/>
    </source>
</evidence>
<protein>
    <recommendedName>
        <fullName evidence="2">non-specific protein-tyrosine kinase</fullName>
        <ecNumber evidence="2">2.7.10.2</ecNumber>
    </recommendedName>
</protein>
<organism evidence="10 11">
    <name type="scientific">Clostridium fallax</name>
    <dbReference type="NCBI Taxonomy" id="1533"/>
    <lineage>
        <taxon>Bacteria</taxon>
        <taxon>Bacillati</taxon>
        <taxon>Bacillota</taxon>
        <taxon>Clostridia</taxon>
        <taxon>Eubacteriales</taxon>
        <taxon>Clostridiaceae</taxon>
        <taxon>Clostridium</taxon>
    </lineage>
</organism>
<dbReference type="RefSeq" id="WP_072896018.1">
    <property type="nucleotide sequence ID" value="NZ_FQVM01000013.1"/>
</dbReference>
<dbReference type="AlphaFoldDB" id="A0A1M4WQM4"/>
<dbReference type="FunFam" id="3.40.50.300:FF:000527">
    <property type="entry name" value="Tyrosine-protein kinase etk"/>
    <property type="match status" value="1"/>
</dbReference>
<dbReference type="STRING" id="1533.SAMN05443638_11363"/>
<keyword evidence="3" id="KW-0808">Transferase</keyword>
<evidence type="ECO:0000256" key="3">
    <source>
        <dbReference type="ARBA" id="ARBA00022679"/>
    </source>
</evidence>